<evidence type="ECO:0000313" key="2">
    <source>
        <dbReference type="Proteomes" id="UP000807825"/>
    </source>
</evidence>
<dbReference type="InterPro" id="IPR007922">
    <property type="entry name" value="DciA-like"/>
</dbReference>
<organism evidence="1 2">
    <name type="scientific">Desulfomonile tiedjei</name>
    <dbReference type="NCBI Taxonomy" id="2358"/>
    <lineage>
        <taxon>Bacteria</taxon>
        <taxon>Pseudomonadati</taxon>
        <taxon>Thermodesulfobacteriota</taxon>
        <taxon>Desulfomonilia</taxon>
        <taxon>Desulfomonilales</taxon>
        <taxon>Desulfomonilaceae</taxon>
        <taxon>Desulfomonile</taxon>
    </lineage>
</organism>
<dbReference type="Pfam" id="PF05258">
    <property type="entry name" value="DciA"/>
    <property type="match status" value="1"/>
</dbReference>
<protein>
    <submittedName>
        <fullName evidence="1">DUF721 domain-containing protein</fullName>
    </submittedName>
</protein>
<dbReference type="PANTHER" id="PTHR36456">
    <property type="entry name" value="UPF0232 PROTEIN SCO3875"/>
    <property type="match status" value="1"/>
</dbReference>
<accession>A0A9D6Z385</accession>
<dbReference type="PANTHER" id="PTHR36456:SF1">
    <property type="entry name" value="UPF0232 PROTEIN SCO3875"/>
    <property type="match status" value="1"/>
</dbReference>
<dbReference type="EMBL" id="JACRDE010000242">
    <property type="protein sequence ID" value="MBI5249614.1"/>
    <property type="molecule type" value="Genomic_DNA"/>
</dbReference>
<evidence type="ECO:0000313" key="1">
    <source>
        <dbReference type="EMBL" id="MBI5249614.1"/>
    </source>
</evidence>
<reference evidence="1" key="1">
    <citation type="submission" date="2020-07" db="EMBL/GenBank/DDBJ databases">
        <title>Huge and variable diversity of episymbiotic CPR bacteria and DPANN archaea in groundwater ecosystems.</title>
        <authorList>
            <person name="He C.Y."/>
            <person name="Keren R."/>
            <person name="Whittaker M."/>
            <person name="Farag I.F."/>
            <person name="Doudna J."/>
            <person name="Cate J.H.D."/>
            <person name="Banfield J.F."/>
        </authorList>
    </citation>
    <scope>NUCLEOTIDE SEQUENCE</scope>
    <source>
        <strain evidence="1">NC_groundwater_1664_Pr3_B-0.1um_52_9</strain>
    </source>
</reference>
<comment type="caution">
    <text evidence="1">The sequence shown here is derived from an EMBL/GenBank/DDBJ whole genome shotgun (WGS) entry which is preliminary data.</text>
</comment>
<dbReference type="AlphaFoldDB" id="A0A9D6Z385"/>
<name>A0A9D6Z385_9BACT</name>
<sequence length="152" mass="17237">MTARSVLGKVLGQMGLAPSISRHRLVQLWPKIVDAAVSRHTTAEKIVGSTLHVIVDSSVWMNELSAVRSVLLDKVNSRIEYEAARITDIRFHQRSWANRHTPKHDEPASSTDLTEKDVRLVRALLEPVKDEELRAVLKRILEKDALLKHTHE</sequence>
<dbReference type="Proteomes" id="UP000807825">
    <property type="component" value="Unassembled WGS sequence"/>
</dbReference>
<proteinExistence type="predicted"/>
<gene>
    <name evidence="1" type="ORF">HY912_08975</name>
</gene>